<dbReference type="GO" id="GO:0031175">
    <property type="term" value="P:neuron projection development"/>
    <property type="evidence" value="ECO:0007669"/>
    <property type="project" value="TreeGrafter"/>
</dbReference>
<dbReference type="GO" id="GO:0051301">
    <property type="term" value="P:cell division"/>
    <property type="evidence" value="ECO:0007669"/>
    <property type="project" value="UniProtKB-KW"/>
</dbReference>
<evidence type="ECO:0000256" key="1">
    <source>
        <dbReference type="ARBA" id="ARBA00008384"/>
    </source>
</evidence>
<evidence type="ECO:0000256" key="4">
    <source>
        <dbReference type="ARBA" id="ARBA00023306"/>
    </source>
</evidence>
<dbReference type="GO" id="GO:0005829">
    <property type="term" value="C:cytosol"/>
    <property type="evidence" value="ECO:0007669"/>
    <property type="project" value="TreeGrafter"/>
</dbReference>
<dbReference type="InterPro" id="IPR019156">
    <property type="entry name" value="Ataxin-10_domain"/>
</dbReference>
<reference evidence="7" key="2">
    <citation type="submission" date="2022-10" db="EMBL/GenBank/DDBJ databases">
        <authorList>
            <consortium name="ENA_rothamsted_submissions"/>
            <consortium name="culmorum"/>
            <person name="King R."/>
        </authorList>
    </citation>
    <scope>NUCLEOTIDE SEQUENCE</scope>
</reference>
<keyword evidence="3" id="KW-0132">Cell division</keyword>
<dbReference type="Pfam" id="PF09759">
    <property type="entry name" value="Atx10homo_assoc"/>
    <property type="match status" value="1"/>
</dbReference>
<dbReference type="SUPFAM" id="SSF48371">
    <property type="entry name" value="ARM repeat"/>
    <property type="match status" value="1"/>
</dbReference>
<evidence type="ECO:0000313" key="8">
    <source>
        <dbReference type="Proteomes" id="UP001153620"/>
    </source>
</evidence>
<dbReference type="Gene3D" id="1.25.10.10">
    <property type="entry name" value="Leucine-rich Repeat Variant"/>
    <property type="match status" value="1"/>
</dbReference>
<dbReference type="InterPro" id="IPR051374">
    <property type="entry name" value="Ataxin-10/CTR86_families"/>
</dbReference>
<dbReference type="Proteomes" id="UP001153620">
    <property type="component" value="Chromosome 1"/>
</dbReference>
<protein>
    <recommendedName>
        <fullName evidence="2">Ataxin-10</fullName>
    </recommendedName>
</protein>
<reference evidence="7" key="1">
    <citation type="submission" date="2022-01" db="EMBL/GenBank/DDBJ databases">
        <authorList>
            <person name="King R."/>
        </authorList>
    </citation>
    <scope>NUCLEOTIDE SEQUENCE</scope>
</reference>
<dbReference type="EMBL" id="OU895877">
    <property type="protein sequence ID" value="CAG9797533.1"/>
    <property type="molecule type" value="Genomic_DNA"/>
</dbReference>
<dbReference type="InterPro" id="IPR011989">
    <property type="entry name" value="ARM-like"/>
</dbReference>
<organism evidence="7 8">
    <name type="scientific">Chironomus riparius</name>
    <dbReference type="NCBI Taxonomy" id="315576"/>
    <lineage>
        <taxon>Eukaryota</taxon>
        <taxon>Metazoa</taxon>
        <taxon>Ecdysozoa</taxon>
        <taxon>Arthropoda</taxon>
        <taxon>Hexapoda</taxon>
        <taxon>Insecta</taxon>
        <taxon>Pterygota</taxon>
        <taxon>Neoptera</taxon>
        <taxon>Endopterygota</taxon>
        <taxon>Diptera</taxon>
        <taxon>Nematocera</taxon>
        <taxon>Chironomoidea</taxon>
        <taxon>Chironomidae</taxon>
        <taxon>Chironominae</taxon>
        <taxon>Chironomus</taxon>
    </lineage>
</organism>
<gene>
    <name evidence="7" type="ORF">CHIRRI_LOCUS531</name>
</gene>
<comment type="similarity">
    <text evidence="1">Belongs to the ataxin-10 family.</text>
</comment>
<proteinExistence type="inferred from homology"/>
<keyword evidence="8" id="KW-1185">Reference proteome</keyword>
<name>A0A9N9RGK8_9DIPT</name>
<dbReference type="AlphaFoldDB" id="A0A9N9RGK8"/>
<evidence type="ECO:0000313" key="7">
    <source>
        <dbReference type="EMBL" id="CAG9797533.1"/>
    </source>
</evidence>
<dbReference type="PANTHER" id="PTHR13255:SF0">
    <property type="entry name" value="ATAXIN-10"/>
    <property type="match status" value="1"/>
</dbReference>
<dbReference type="OrthoDB" id="379794at2759"/>
<comment type="function">
    <text evidence="5">May play a role in the regulation of cytokinesis. May play a role in signaling by stimulating protein glycosylation. Induces neuritogenesis by activating the Ras-MAP kinase pathway and is necessary for the survival of cerebellar neurons. Does not appear to play a major role in ciliogenesis.</text>
</comment>
<evidence type="ECO:0000256" key="3">
    <source>
        <dbReference type="ARBA" id="ARBA00022618"/>
    </source>
</evidence>
<evidence type="ECO:0000259" key="6">
    <source>
        <dbReference type="Pfam" id="PF09759"/>
    </source>
</evidence>
<keyword evidence="4" id="KW-0131">Cell cycle</keyword>
<dbReference type="PANTHER" id="PTHR13255">
    <property type="entry name" value="ATAXIN-10"/>
    <property type="match status" value="1"/>
</dbReference>
<evidence type="ECO:0000256" key="5">
    <source>
        <dbReference type="ARBA" id="ARBA00045173"/>
    </source>
</evidence>
<evidence type="ECO:0000256" key="2">
    <source>
        <dbReference type="ARBA" id="ARBA00018804"/>
    </source>
</evidence>
<sequence length="450" mass="51425">MTDMSSPVNRIDIDALEVLSFFGDINLINLSELDVAELEDVTISLTKNFVILTTCFKTGSVNILNFKEHSLNCIKYLKIICSKGSSFQNLIANTNGMLESVKIILESGCDEEVKLRSFQLLANLCVQNERAQKKLWTELSALIMDKFNSNDTAYINVSAMIIYNILLHNLDIIDKNLVLTDSLSHYDKFLKEESPKVPDYFHILLEYFICEFNEIVVAYENLEDDLKKIFLYYLHDHVEHESNPVVSKPLLNHLSLEFKKKSDCILKTVSNYVDNIDPDFVVILLDIISSATTHEKYLNILKDDRSLFLNIGCLLQALHKIGKKSDNVFTPIQKLEALTPQSSVNSDFEKEISFAFKSKLVKSLANLSYRNKKNQELAREMEIMHSIFECTTADARNPLIKEWSILAIRNLCEDNVENQEIVRSLTKVGNAENPVLSDFKLDDGVFRIIK</sequence>
<accession>A0A9N9RGK8</accession>
<feature type="domain" description="Ataxin-10" evidence="6">
    <location>
        <begin position="356"/>
        <end position="441"/>
    </location>
</feature>
<dbReference type="InterPro" id="IPR016024">
    <property type="entry name" value="ARM-type_fold"/>
</dbReference>